<name>A0ABW3H9G9_9SPHN</name>
<gene>
    <name evidence="7" type="ORF">ACFQ1E_06350</name>
</gene>
<dbReference type="InterPro" id="IPR037518">
    <property type="entry name" value="MPN"/>
</dbReference>
<keyword evidence="2" id="KW-0479">Metal-binding</keyword>
<protein>
    <submittedName>
        <fullName evidence="7">M67 family metallopeptidase</fullName>
    </submittedName>
</protein>
<comment type="caution">
    <text evidence="7">The sequence shown here is derived from an EMBL/GenBank/DDBJ whole genome shotgun (WGS) entry which is preliminary data.</text>
</comment>
<evidence type="ECO:0000256" key="1">
    <source>
        <dbReference type="ARBA" id="ARBA00022670"/>
    </source>
</evidence>
<organism evidence="7 8">
    <name type="scientific">Sphingomonas canadensis</name>
    <dbReference type="NCBI Taxonomy" id="1219257"/>
    <lineage>
        <taxon>Bacteria</taxon>
        <taxon>Pseudomonadati</taxon>
        <taxon>Pseudomonadota</taxon>
        <taxon>Alphaproteobacteria</taxon>
        <taxon>Sphingomonadales</taxon>
        <taxon>Sphingomonadaceae</taxon>
        <taxon>Sphingomonas</taxon>
    </lineage>
</organism>
<reference evidence="8" key="1">
    <citation type="journal article" date="2019" name="Int. J. Syst. Evol. Microbiol.">
        <title>The Global Catalogue of Microorganisms (GCM) 10K type strain sequencing project: providing services to taxonomists for standard genome sequencing and annotation.</title>
        <authorList>
            <consortium name="The Broad Institute Genomics Platform"/>
            <consortium name="The Broad Institute Genome Sequencing Center for Infectious Disease"/>
            <person name="Wu L."/>
            <person name="Ma J."/>
        </authorList>
    </citation>
    <scope>NUCLEOTIDE SEQUENCE [LARGE SCALE GENOMIC DNA]</scope>
    <source>
        <strain evidence="8">CCUG 62982</strain>
    </source>
</reference>
<dbReference type="PANTHER" id="PTHR34858:SF1">
    <property type="entry name" value="CYSO-CYSTEINE PEPTIDASE"/>
    <property type="match status" value="1"/>
</dbReference>
<keyword evidence="5" id="KW-0482">Metalloprotease</keyword>
<dbReference type="RefSeq" id="WP_264943247.1">
    <property type="nucleotide sequence ID" value="NZ_JAPDRA010000002.1"/>
</dbReference>
<dbReference type="InterPro" id="IPR028090">
    <property type="entry name" value="JAB_dom_prok"/>
</dbReference>
<dbReference type="EMBL" id="JBHTJG010000002">
    <property type="protein sequence ID" value="MFD0945954.1"/>
    <property type="molecule type" value="Genomic_DNA"/>
</dbReference>
<evidence type="ECO:0000256" key="3">
    <source>
        <dbReference type="ARBA" id="ARBA00022801"/>
    </source>
</evidence>
<dbReference type="PANTHER" id="PTHR34858">
    <property type="entry name" value="CYSO-CYSTEINE PEPTIDASE"/>
    <property type="match status" value="1"/>
</dbReference>
<dbReference type="CDD" id="cd08070">
    <property type="entry name" value="MPN_like"/>
    <property type="match status" value="1"/>
</dbReference>
<sequence length="135" mass="14218">MRCRISRCVAEAIQLAAAEAAPREACGLLFGDAQAITGWSLTANAAADPETRFEIDPGALFTALRAERGGGPRIAGFWHSHPSGDPWPSATDAQMAAPDGRLWLIAGGGQATLWRAGHGGEHGRFEPVAMELLLD</sequence>
<keyword evidence="8" id="KW-1185">Reference proteome</keyword>
<dbReference type="SUPFAM" id="SSF102712">
    <property type="entry name" value="JAB1/MPN domain"/>
    <property type="match status" value="1"/>
</dbReference>
<dbReference type="Proteomes" id="UP001596977">
    <property type="component" value="Unassembled WGS sequence"/>
</dbReference>
<keyword evidence="3" id="KW-0378">Hydrolase</keyword>
<evidence type="ECO:0000256" key="2">
    <source>
        <dbReference type="ARBA" id="ARBA00022723"/>
    </source>
</evidence>
<feature type="domain" description="MPN" evidence="6">
    <location>
        <begin position="2"/>
        <end position="135"/>
    </location>
</feature>
<dbReference type="Gene3D" id="3.40.140.10">
    <property type="entry name" value="Cytidine Deaminase, domain 2"/>
    <property type="match status" value="1"/>
</dbReference>
<accession>A0ABW3H9G9</accession>
<dbReference type="PROSITE" id="PS50249">
    <property type="entry name" value="MPN"/>
    <property type="match status" value="1"/>
</dbReference>
<evidence type="ECO:0000313" key="8">
    <source>
        <dbReference type="Proteomes" id="UP001596977"/>
    </source>
</evidence>
<evidence type="ECO:0000313" key="7">
    <source>
        <dbReference type="EMBL" id="MFD0945954.1"/>
    </source>
</evidence>
<evidence type="ECO:0000256" key="4">
    <source>
        <dbReference type="ARBA" id="ARBA00022833"/>
    </source>
</evidence>
<keyword evidence="4" id="KW-0862">Zinc</keyword>
<keyword evidence="1" id="KW-0645">Protease</keyword>
<proteinExistence type="predicted"/>
<dbReference type="Pfam" id="PF14464">
    <property type="entry name" value="Prok-JAB"/>
    <property type="match status" value="1"/>
</dbReference>
<evidence type="ECO:0000256" key="5">
    <source>
        <dbReference type="ARBA" id="ARBA00023049"/>
    </source>
</evidence>
<evidence type="ECO:0000259" key="6">
    <source>
        <dbReference type="PROSITE" id="PS50249"/>
    </source>
</evidence>
<dbReference type="InterPro" id="IPR051929">
    <property type="entry name" value="VirAsm_ModProt"/>
</dbReference>